<gene>
    <name evidence="3" type="ORF">PFICI_09725</name>
</gene>
<proteinExistence type="predicted"/>
<feature type="coiled-coil region" evidence="1">
    <location>
        <begin position="598"/>
        <end position="672"/>
    </location>
</feature>
<reference evidence="4" key="1">
    <citation type="journal article" date="2015" name="BMC Genomics">
        <title>Genomic and transcriptomic analysis of the endophytic fungus Pestalotiopsis fici reveals its lifestyle and high potential for synthesis of natural products.</title>
        <authorList>
            <person name="Wang X."/>
            <person name="Zhang X."/>
            <person name="Liu L."/>
            <person name="Xiang M."/>
            <person name="Wang W."/>
            <person name="Sun X."/>
            <person name="Che Y."/>
            <person name="Guo L."/>
            <person name="Liu G."/>
            <person name="Guo L."/>
            <person name="Wang C."/>
            <person name="Yin W.B."/>
            <person name="Stadler M."/>
            <person name="Zhang X."/>
            <person name="Liu X."/>
        </authorList>
    </citation>
    <scope>NUCLEOTIDE SEQUENCE [LARGE SCALE GENOMIC DNA]</scope>
    <source>
        <strain evidence="4">W106-1 / CGMCC3.15140</strain>
    </source>
</reference>
<evidence type="ECO:0000256" key="1">
    <source>
        <dbReference type="SAM" id="Coils"/>
    </source>
</evidence>
<name>W3WUW6_PESFW</name>
<feature type="region of interest" description="Disordered" evidence="2">
    <location>
        <begin position="1"/>
        <end position="121"/>
    </location>
</feature>
<feature type="region of interest" description="Disordered" evidence="2">
    <location>
        <begin position="138"/>
        <end position="157"/>
    </location>
</feature>
<dbReference type="EMBL" id="KI912115">
    <property type="protein sequence ID" value="ETS77663.1"/>
    <property type="molecule type" value="Genomic_DNA"/>
</dbReference>
<dbReference type="RefSeq" id="XP_007836497.1">
    <property type="nucleotide sequence ID" value="XM_007838306.1"/>
</dbReference>
<feature type="compositionally biased region" description="Polar residues" evidence="2">
    <location>
        <begin position="496"/>
        <end position="505"/>
    </location>
</feature>
<dbReference type="HOGENOM" id="CLU_376462_0_0_1"/>
<keyword evidence="4" id="KW-1185">Reference proteome</keyword>
<evidence type="ECO:0000256" key="2">
    <source>
        <dbReference type="SAM" id="MobiDB-lite"/>
    </source>
</evidence>
<feature type="compositionally biased region" description="Acidic residues" evidence="2">
    <location>
        <begin position="22"/>
        <end position="33"/>
    </location>
</feature>
<sequence>MANQRSPATKPTKEDRGKREPDDDEDDDDDSDGDGPVSLMSLMDAAQRAQDREANKLFDFSDEDDEDDADDADDADAGGGQSNTAEEPTSAPQPTMTEDVAASKRNSDMPALGEGQAEIVEKKKKKVTFADKAINDVTANDDSDASSSSLNNPDAKKRPKMVLHLSISNGERMPEKREEPINADDARDIPSEDPRWPPVIKDVLNLMALDDAQISRGIRRAYQHQHVGTTAAERMSVMPPGQNDRYDIHEKYFVFTHEYMHRHHRGSKRFRVRLHHLSGTQVMMMAKYEYSVGAPTYFTDEDILIKDIIAFPNIDLSENVESKDGVKLLRLSPEQIVEIDDSLYYMGPERRKSLSVADINEAHSAMVSLVRKGLPNDVRDNIIKNIRACNPQDTVSATTAWKGWKKMWIGKEMVALTLIQYEIIRCFSFGHEPPIVKDAIKRFNLEFYRQCQFFFSDLMPIDLTAYGGHGTAHNNELVTLPARATKLDKFMNAEKNGQSSLTSSPNNGGGNNKDGDDADDEGQTMVDNALPSSKTTTVKKQVVEGTLHGHNCDGYAAINDKIDNRFGRFEEMLKNQRSMPGNQLPDDEDQGREDRRRIAQLEAQLEVANKSHEAQLEAANKNHEAQLEAANKNHMAQLETVNKNLEDERKRAEIGERERNKLKTELANERQQSNRYYRIDKRYLKTASAGIAALVTWKYTPMIARAGARWSAPRLERLGQWLAETAVDGVDHQNVDA</sequence>
<dbReference type="GeneID" id="19274738"/>
<accession>W3WUW6</accession>
<evidence type="ECO:0000313" key="4">
    <source>
        <dbReference type="Proteomes" id="UP000030651"/>
    </source>
</evidence>
<feature type="compositionally biased region" description="Acidic residues" evidence="2">
    <location>
        <begin position="60"/>
        <end position="76"/>
    </location>
</feature>
<evidence type="ECO:0000313" key="3">
    <source>
        <dbReference type="EMBL" id="ETS77663.1"/>
    </source>
</evidence>
<dbReference type="KEGG" id="pfy:PFICI_09725"/>
<feature type="compositionally biased region" description="Basic and acidic residues" evidence="2">
    <location>
        <begin position="11"/>
        <end position="21"/>
    </location>
</feature>
<feature type="region of interest" description="Disordered" evidence="2">
    <location>
        <begin position="496"/>
        <end position="537"/>
    </location>
</feature>
<dbReference type="AlphaFoldDB" id="W3WUW6"/>
<organism evidence="3 4">
    <name type="scientific">Pestalotiopsis fici (strain W106-1 / CGMCC3.15140)</name>
    <dbReference type="NCBI Taxonomy" id="1229662"/>
    <lineage>
        <taxon>Eukaryota</taxon>
        <taxon>Fungi</taxon>
        <taxon>Dikarya</taxon>
        <taxon>Ascomycota</taxon>
        <taxon>Pezizomycotina</taxon>
        <taxon>Sordariomycetes</taxon>
        <taxon>Xylariomycetidae</taxon>
        <taxon>Amphisphaeriales</taxon>
        <taxon>Sporocadaceae</taxon>
        <taxon>Pestalotiopsis</taxon>
    </lineage>
</organism>
<dbReference type="Proteomes" id="UP000030651">
    <property type="component" value="Unassembled WGS sequence"/>
</dbReference>
<dbReference type="InParanoid" id="W3WUW6"/>
<protein>
    <submittedName>
        <fullName evidence="3">Uncharacterized protein</fullName>
    </submittedName>
</protein>
<feature type="region of interest" description="Disordered" evidence="2">
    <location>
        <begin position="574"/>
        <end position="593"/>
    </location>
</feature>
<keyword evidence="1" id="KW-0175">Coiled coil</keyword>
<feature type="compositionally biased region" description="Polar residues" evidence="2">
    <location>
        <begin position="82"/>
        <end position="96"/>
    </location>
</feature>